<dbReference type="Gene3D" id="3.60.10.10">
    <property type="entry name" value="Endonuclease/exonuclease/phosphatase"/>
    <property type="match status" value="1"/>
</dbReference>
<dbReference type="SUPFAM" id="SSF56219">
    <property type="entry name" value="DNase I-like"/>
    <property type="match status" value="1"/>
</dbReference>
<accession>A0A8S3QEH4</accession>
<gene>
    <name evidence="2" type="ORF">MEDL_9010</name>
</gene>
<evidence type="ECO:0000313" key="3">
    <source>
        <dbReference type="Proteomes" id="UP000683360"/>
    </source>
</evidence>
<protein>
    <recommendedName>
        <fullName evidence="1">Endonuclease/exonuclease/phosphatase domain-containing protein</fullName>
    </recommendedName>
</protein>
<comment type="caution">
    <text evidence="2">The sequence shown here is derived from an EMBL/GenBank/DDBJ whole genome shotgun (WGS) entry which is preliminary data.</text>
</comment>
<dbReference type="OrthoDB" id="10304967at2759"/>
<organism evidence="2 3">
    <name type="scientific">Mytilus edulis</name>
    <name type="common">Blue mussel</name>
    <dbReference type="NCBI Taxonomy" id="6550"/>
    <lineage>
        <taxon>Eukaryota</taxon>
        <taxon>Metazoa</taxon>
        <taxon>Spiralia</taxon>
        <taxon>Lophotrochozoa</taxon>
        <taxon>Mollusca</taxon>
        <taxon>Bivalvia</taxon>
        <taxon>Autobranchia</taxon>
        <taxon>Pteriomorphia</taxon>
        <taxon>Mytilida</taxon>
        <taxon>Mytiloidea</taxon>
        <taxon>Mytilidae</taxon>
        <taxon>Mytilinae</taxon>
        <taxon>Mytilus</taxon>
    </lineage>
</organism>
<reference evidence="2" key="1">
    <citation type="submission" date="2021-03" db="EMBL/GenBank/DDBJ databases">
        <authorList>
            <person name="Bekaert M."/>
        </authorList>
    </citation>
    <scope>NUCLEOTIDE SEQUENCE</scope>
</reference>
<dbReference type="InterPro" id="IPR005135">
    <property type="entry name" value="Endo/exonuclease/phosphatase"/>
</dbReference>
<feature type="domain" description="Endonuclease/exonuclease/phosphatase" evidence="1">
    <location>
        <begin position="4"/>
        <end position="202"/>
    </location>
</feature>
<evidence type="ECO:0000313" key="2">
    <source>
        <dbReference type="EMBL" id="CAG2193863.1"/>
    </source>
</evidence>
<evidence type="ECO:0000259" key="1">
    <source>
        <dbReference type="Pfam" id="PF03372"/>
    </source>
</evidence>
<dbReference type="InterPro" id="IPR036691">
    <property type="entry name" value="Endo/exonu/phosph_ase_sf"/>
</dbReference>
<sequence>MDCIKDILFKENSKIVCLQEHWLFNFEKNSLDELFPECEWTAKSVDELNPIGPTQRPRGYGGVAILWREDIKHLIERLEEGNERIVCVKGSKYVNSEFNDILDQLREIINKYYPKYQFVLCGDWNCDISSRFQNIKLSERQAAMKNFLHETNLAYNETDVTFIHPNGQEVSTIDYIFKSKEIDEDLNLTKRLDMLPANTSDHHPIYTTIQCHFESKIKTAEKNQYPSKVNWSKIDLEKYQTEITNKINELEAKEKIIDVKDLTNALTVVQAKFSKKSKPHKQKNTHIWNDEIALVLLNNKKALFNWKEDGKPKSASARNHHMLELSHILKNSELCVKCRSLEKLEISTQLILDASALLCNCQCKCGCTDFLHLVEYISRKLCFALHIRRNTLLLTLPTNKKKGLLATTQSKA</sequence>
<dbReference type="GO" id="GO:0003824">
    <property type="term" value="F:catalytic activity"/>
    <property type="evidence" value="ECO:0007669"/>
    <property type="project" value="InterPro"/>
</dbReference>
<keyword evidence="3" id="KW-1185">Reference proteome</keyword>
<dbReference type="EMBL" id="CAJPWZ010000467">
    <property type="protein sequence ID" value="CAG2193863.1"/>
    <property type="molecule type" value="Genomic_DNA"/>
</dbReference>
<proteinExistence type="predicted"/>
<dbReference type="AlphaFoldDB" id="A0A8S3QEH4"/>
<dbReference type="Proteomes" id="UP000683360">
    <property type="component" value="Unassembled WGS sequence"/>
</dbReference>
<dbReference type="Pfam" id="PF03372">
    <property type="entry name" value="Exo_endo_phos"/>
    <property type="match status" value="1"/>
</dbReference>
<name>A0A8S3QEH4_MYTED</name>